<feature type="compositionally biased region" description="Basic and acidic residues" evidence="1">
    <location>
        <begin position="37"/>
        <end position="63"/>
    </location>
</feature>
<organism evidence="2 3">
    <name type="scientific">Pochonia chlamydosporia 170</name>
    <dbReference type="NCBI Taxonomy" id="1380566"/>
    <lineage>
        <taxon>Eukaryota</taxon>
        <taxon>Fungi</taxon>
        <taxon>Dikarya</taxon>
        <taxon>Ascomycota</taxon>
        <taxon>Pezizomycotina</taxon>
        <taxon>Sordariomycetes</taxon>
        <taxon>Hypocreomycetidae</taxon>
        <taxon>Hypocreales</taxon>
        <taxon>Clavicipitaceae</taxon>
        <taxon>Pochonia</taxon>
    </lineage>
</organism>
<comment type="caution">
    <text evidence="2">The sequence shown here is derived from an EMBL/GenBank/DDBJ whole genome shotgun (WGS) entry which is preliminary data.</text>
</comment>
<dbReference type="KEGG" id="pchm:VFPPC_13957"/>
<protein>
    <submittedName>
        <fullName evidence="2">Uncharacterized protein</fullName>
    </submittedName>
</protein>
<feature type="region of interest" description="Disordered" evidence="1">
    <location>
        <begin position="37"/>
        <end position="81"/>
    </location>
</feature>
<evidence type="ECO:0000256" key="1">
    <source>
        <dbReference type="SAM" id="MobiDB-lite"/>
    </source>
</evidence>
<gene>
    <name evidence="2" type="ORF">VFPPC_13957</name>
</gene>
<dbReference type="GeneID" id="28855723"/>
<sequence>MSSHTPNSSNGVHRGSDNFTGDDHLWVNFDPAETLAKLRAEEENREKEESKTEESDKEVEKVEPAAAVPVSNENGPPFPNRTWEERIAAADAAYEAAVAAFAAAGDTNETPKEGEK</sequence>
<dbReference type="Proteomes" id="UP000078397">
    <property type="component" value="Unassembled WGS sequence"/>
</dbReference>
<proteinExistence type="predicted"/>
<accession>A0A179FGY7</accession>
<reference evidence="2 3" key="1">
    <citation type="journal article" date="2016" name="PLoS Pathog.">
        <title>Biosynthesis of antibiotic leucinostatins in bio-control fungus Purpureocillium lilacinum and their inhibition on phytophthora revealed by genome mining.</title>
        <authorList>
            <person name="Wang G."/>
            <person name="Liu Z."/>
            <person name="Lin R."/>
            <person name="Li E."/>
            <person name="Mao Z."/>
            <person name="Ling J."/>
            <person name="Yang Y."/>
            <person name="Yin W.B."/>
            <person name="Xie B."/>
        </authorList>
    </citation>
    <scope>NUCLEOTIDE SEQUENCE [LARGE SCALE GENOMIC DNA]</scope>
    <source>
        <strain evidence="2">170</strain>
    </source>
</reference>
<dbReference type="RefSeq" id="XP_018142179.1">
    <property type="nucleotide sequence ID" value="XM_018291729.1"/>
</dbReference>
<evidence type="ECO:0000313" key="3">
    <source>
        <dbReference type="Proteomes" id="UP000078397"/>
    </source>
</evidence>
<dbReference type="AlphaFoldDB" id="A0A179FGY7"/>
<dbReference type="EMBL" id="LSBJ02000005">
    <property type="protein sequence ID" value="OAQ64865.1"/>
    <property type="molecule type" value="Genomic_DNA"/>
</dbReference>
<feature type="compositionally biased region" description="Polar residues" evidence="1">
    <location>
        <begin position="1"/>
        <end position="11"/>
    </location>
</feature>
<feature type="region of interest" description="Disordered" evidence="1">
    <location>
        <begin position="1"/>
        <end position="25"/>
    </location>
</feature>
<keyword evidence="3" id="KW-1185">Reference proteome</keyword>
<name>A0A179FGY7_METCM</name>
<evidence type="ECO:0000313" key="2">
    <source>
        <dbReference type="EMBL" id="OAQ64865.1"/>
    </source>
</evidence>